<dbReference type="OrthoDB" id="9813313at2"/>
<keyword evidence="3" id="KW-0804">Transcription</keyword>
<dbReference type="SMART" id="SM00344">
    <property type="entry name" value="HTH_ASNC"/>
    <property type="match status" value="1"/>
</dbReference>
<keyword evidence="1" id="KW-0805">Transcription regulation</keyword>
<comment type="caution">
    <text evidence="5">The sequence shown here is derived from an EMBL/GenBank/DDBJ whole genome shotgun (WGS) entry which is preliminary data.</text>
</comment>
<name>A0A0C2U702_PARME</name>
<dbReference type="PANTHER" id="PTHR30154:SF34">
    <property type="entry name" value="TRANSCRIPTIONAL REGULATOR AZLB"/>
    <property type="match status" value="1"/>
</dbReference>
<dbReference type="Gene3D" id="1.10.10.10">
    <property type="entry name" value="Winged helix-like DNA-binding domain superfamily/Winged helix DNA-binding domain"/>
    <property type="match status" value="1"/>
</dbReference>
<dbReference type="InterPro" id="IPR011991">
    <property type="entry name" value="ArsR-like_HTH"/>
</dbReference>
<dbReference type="SUPFAM" id="SSF46785">
    <property type="entry name" value="Winged helix' DNA-binding domain"/>
    <property type="match status" value="1"/>
</dbReference>
<accession>A0A0C2U702</accession>
<organism evidence="5 6">
    <name type="scientific">Paramagnetospirillum magnetotacticum MS-1</name>
    <dbReference type="NCBI Taxonomy" id="272627"/>
    <lineage>
        <taxon>Bacteria</taxon>
        <taxon>Pseudomonadati</taxon>
        <taxon>Pseudomonadota</taxon>
        <taxon>Alphaproteobacteria</taxon>
        <taxon>Rhodospirillales</taxon>
        <taxon>Magnetospirillaceae</taxon>
        <taxon>Paramagnetospirillum</taxon>
    </lineage>
</organism>
<dbReference type="GO" id="GO:0005829">
    <property type="term" value="C:cytosol"/>
    <property type="evidence" value="ECO:0007669"/>
    <property type="project" value="TreeGrafter"/>
</dbReference>
<dbReference type="Pfam" id="PF01037">
    <property type="entry name" value="AsnC_trans_reg"/>
    <property type="match status" value="1"/>
</dbReference>
<dbReference type="GO" id="GO:0043565">
    <property type="term" value="F:sequence-specific DNA binding"/>
    <property type="evidence" value="ECO:0007669"/>
    <property type="project" value="InterPro"/>
</dbReference>
<feature type="domain" description="HTH asnC-type" evidence="4">
    <location>
        <begin position="6"/>
        <end position="77"/>
    </location>
</feature>
<dbReference type="InterPro" id="IPR000485">
    <property type="entry name" value="AsnC-type_HTH_dom"/>
</dbReference>
<keyword evidence="2" id="KW-0238">DNA-binding</keyword>
<sequence length="166" mass="18470">MQRVKLDRIDRRILADLQADGRMTNVELARRAGISAPPCLRRVRALEEAGYVKGYHAEIDPAALSFNVTVFAHVGLNSQAEADLKAFEELVKGWPEVRECHMLAGETDFLLKVVAHDWDDYQRFLTTRLTAAPNISHVKSALAIRTSKLQPGVPIDVDAGPEPEQD</sequence>
<dbReference type="InterPro" id="IPR019887">
    <property type="entry name" value="Tscrpt_reg_AsnC/Lrp_C"/>
</dbReference>
<dbReference type="Proteomes" id="UP000031971">
    <property type="component" value="Unassembled WGS sequence"/>
</dbReference>
<gene>
    <name evidence="5" type="ORF">CCC_00303</name>
</gene>
<dbReference type="InterPro" id="IPR019888">
    <property type="entry name" value="Tscrpt_reg_AsnC-like"/>
</dbReference>
<keyword evidence="6" id="KW-1185">Reference proteome</keyword>
<evidence type="ECO:0000313" key="6">
    <source>
        <dbReference type="Proteomes" id="UP000031971"/>
    </source>
</evidence>
<dbReference type="PANTHER" id="PTHR30154">
    <property type="entry name" value="LEUCINE-RESPONSIVE REGULATORY PROTEIN"/>
    <property type="match status" value="1"/>
</dbReference>
<dbReference type="CDD" id="cd00090">
    <property type="entry name" value="HTH_ARSR"/>
    <property type="match status" value="1"/>
</dbReference>
<proteinExistence type="predicted"/>
<evidence type="ECO:0000256" key="2">
    <source>
        <dbReference type="ARBA" id="ARBA00023125"/>
    </source>
</evidence>
<dbReference type="Gene3D" id="3.30.70.920">
    <property type="match status" value="1"/>
</dbReference>
<dbReference type="GO" id="GO:0043200">
    <property type="term" value="P:response to amino acid"/>
    <property type="evidence" value="ECO:0007669"/>
    <property type="project" value="TreeGrafter"/>
</dbReference>
<reference evidence="5 6" key="1">
    <citation type="submission" date="2015-01" db="EMBL/GenBank/DDBJ databases">
        <title>Genome Sequence of Magnetospirillum magnetotacticum Strain MS-1.</title>
        <authorList>
            <person name="Marinov G.K."/>
            <person name="Smalley M.D."/>
            <person name="DeSalvo G."/>
        </authorList>
    </citation>
    <scope>NUCLEOTIDE SEQUENCE [LARGE SCALE GENOMIC DNA]</scope>
    <source>
        <strain evidence="5 6">MS-1</strain>
    </source>
</reference>
<dbReference type="EMBL" id="JXSL01000030">
    <property type="protein sequence ID" value="KIL97242.1"/>
    <property type="molecule type" value="Genomic_DNA"/>
</dbReference>
<dbReference type="SUPFAM" id="SSF54909">
    <property type="entry name" value="Dimeric alpha+beta barrel"/>
    <property type="match status" value="1"/>
</dbReference>
<dbReference type="STRING" id="272627.CCC_00303"/>
<dbReference type="RefSeq" id="WP_009871067.1">
    <property type="nucleotide sequence ID" value="NZ_JXSL01000030.1"/>
</dbReference>
<dbReference type="AlphaFoldDB" id="A0A0C2U702"/>
<protein>
    <submittedName>
        <fullName evidence="5">Leucine-responsive regulatory protein regulator for leucine (Or lrp) regulon and high-affinity branched-chain amino acid transport system</fullName>
    </submittedName>
</protein>
<dbReference type="InterPro" id="IPR036390">
    <property type="entry name" value="WH_DNA-bd_sf"/>
</dbReference>
<dbReference type="InterPro" id="IPR036388">
    <property type="entry name" value="WH-like_DNA-bd_sf"/>
</dbReference>
<dbReference type="PRINTS" id="PR00033">
    <property type="entry name" value="HTHASNC"/>
</dbReference>
<dbReference type="GO" id="GO:0006355">
    <property type="term" value="P:regulation of DNA-templated transcription"/>
    <property type="evidence" value="ECO:0007669"/>
    <property type="project" value="UniProtKB-ARBA"/>
</dbReference>
<dbReference type="InterPro" id="IPR011008">
    <property type="entry name" value="Dimeric_a/b-barrel"/>
</dbReference>
<evidence type="ECO:0000259" key="4">
    <source>
        <dbReference type="PROSITE" id="PS50956"/>
    </source>
</evidence>
<dbReference type="Pfam" id="PF13412">
    <property type="entry name" value="HTH_24"/>
    <property type="match status" value="1"/>
</dbReference>
<evidence type="ECO:0000256" key="3">
    <source>
        <dbReference type="ARBA" id="ARBA00023163"/>
    </source>
</evidence>
<evidence type="ECO:0000256" key="1">
    <source>
        <dbReference type="ARBA" id="ARBA00023015"/>
    </source>
</evidence>
<dbReference type="PROSITE" id="PS50956">
    <property type="entry name" value="HTH_ASNC_2"/>
    <property type="match status" value="1"/>
</dbReference>
<evidence type="ECO:0000313" key="5">
    <source>
        <dbReference type="EMBL" id="KIL97242.1"/>
    </source>
</evidence>